<dbReference type="SUPFAM" id="SSF74650">
    <property type="entry name" value="Galactose mutarotase-like"/>
    <property type="match status" value="1"/>
</dbReference>
<evidence type="ECO:0000256" key="9">
    <source>
        <dbReference type="ARBA" id="ARBA00032230"/>
    </source>
</evidence>
<dbReference type="PRINTS" id="PR00132">
    <property type="entry name" value="GLHYDRLASE2"/>
</dbReference>
<keyword evidence="7" id="KW-0106">Calcium</keyword>
<evidence type="ECO:0000256" key="6">
    <source>
        <dbReference type="ARBA" id="ARBA00022801"/>
    </source>
</evidence>
<dbReference type="Pfam" id="PF16353">
    <property type="entry name" value="LacZ_4"/>
    <property type="match status" value="1"/>
</dbReference>
<evidence type="ECO:0000256" key="8">
    <source>
        <dbReference type="ARBA" id="ARBA00023295"/>
    </source>
</evidence>
<dbReference type="InterPro" id="IPR006103">
    <property type="entry name" value="Glyco_hydro_2_cat"/>
</dbReference>
<evidence type="ECO:0000256" key="10">
    <source>
        <dbReference type="RuleBase" id="RU361154"/>
    </source>
</evidence>
<keyword evidence="14" id="KW-1185">Reference proteome</keyword>
<dbReference type="InterPro" id="IPR004199">
    <property type="entry name" value="B-gal_small/dom_5"/>
</dbReference>
<evidence type="ECO:0000259" key="12">
    <source>
        <dbReference type="SMART" id="SM01038"/>
    </source>
</evidence>
<accession>A0A4V1D1Y2</accession>
<dbReference type="GO" id="GO:0030246">
    <property type="term" value="F:carbohydrate binding"/>
    <property type="evidence" value="ECO:0007669"/>
    <property type="project" value="InterPro"/>
</dbReference>
<dbReference type="GO" id="GO:0009341">
    <property type="term" value="C:beta-galactosidase complex"/>
    <property type="evidence" value="ECO:0007669"/>
    <property type="project" value="InterPro"/>
</dbReference>
<feature type="domain" description="Beta galactosidase small chain/" evidence="12">
    <location>
        <begin position="741"/>
        <end position="1016"/>
    </location>
</feature>
<dbReference type="GO" id="GO:0004565">
    <property type="term" value="F:beta-galactosidase activity"/>
    <property type="evidence" value="ECO:0007669"/>
    <property type="project" value="UniProtKB-EC"/>
</dbReference>
<comment type="subunit">
    <text evidence="4">Monomer.</text>
</comment>
<dbReference type="InterPro" id="IPR032312">
    <property type="entry name" value="LacZ_4"/>
</dbReference>
<dbReference type="OrthoDB" id="9801077at2"/>
<dbReference type="AlphaFoldDB" id="A0A4V1D1Y2"/>
<evidence type="ECO:0000256" key="3">
    <source>
        <dbReference type="ARBA" id="ARBA00007401"/>
    </source>
</evidence>
<comment type="cofactor">
    <cofactor evidence="2">
        <name>Ca(2+)</name>
        <dbReference type="ChEBI" id="CHEBI:29108"/>
    </cofactor>
</comment>
<comment type="catalytic activity">
    <reaction evidence="1 10">
        <text>Hydrolysis of terminal non-reducing beta-D-galactose residues in beta-D-galactosides.</text>
        <dbReference type="EC" id="3.2.1.23"/>
    </reaction>
</comment>
<dbReference type="InterPro" id="IPR023230">
    <property type="entry name" value="Glyco_hydro_2_CS"/>
</dbReference>
<evidence type="ECO:0000256" key="2">
    <source>
        <dbReference type="ARBA" id="ARBA00001913"/>
    </source>
</evidence>
<dbReference type="InterPro" id="IPR011013">
    <property type="entry name" value="Gal_mutarotase_sf_dom"/>
</dbReference>
<dbReference type="InterPro" id="IPR014718">
    <property type="entry name" value="GH-type_carb-bd"/>
</dbReference>
<dbReference type="KEGG" id="mgod:E7746_13380"/>
<proteinExistence type="inferred from homology"/>
<dbReference type="InterPro" id="IPR050347">
    <property type="entry name" value="Bact_Beta-galactosidase"/>
</dbReference>
<evidence type="ECO:0000256" key="4">
    <source>
        <dbReference type="ARBA" id="ARBA00011245"/>
    </source>
</evidence>
<dbReference type="InterPro" id="IPR017853">
    <property type="entry name" value="GH"/>
</dbReference>
<reference evidence="13 14" key="1">
    <citation type="submission" date="2019-02" db="EMBL/GenBank/DDBJ databases">
        <title>Isolation and identification of novel species under the genus Muribaculum.</title>
        <authorList>
            <person name="Miyake S."/>
            <person name="Ding Y."/>
            <person name="Low A."/>
            <person name="Soh M."/>
            <person name="Seedorf H."/>
        </authorList>
    </citation>
    <scope>NUCLEOTIDE SEQUENCE [LARGE SCALE GENOMIC DNA]</scope>
    <source>
        <strain evidence="13 14">TLL-A4</strain>
    </source>
</reference>
<dbReference type="SMART" id="SM01038">
    <property type="entry name" value="Bgal_small_N"/>
    <property type="match status" value="1"/>
</dbReference>
<feature type="signal peptide" evidence="11">
    <location>
        <begin position="1"/>
        <end position="19"/>
    </location>
</feature>
<dbReference type="Gene3D" id="2.70.98.10">
    <property type="match status" value="1"/>
</dbReference>
<dbReference type="Gene3D" id="3.20.20.80">
    <property type="entry name" value="Glycosidases"/>
    <property type="match status" value="1"/>
</dbReference>
<dbReference type="Pfam" id="PF00703">
    <property type="entry name" value="Glyco_hydro_2"/>
    <property type="match status" value="1"/>
</dbReference>
<evidence type="ECO:0000313" key="13">
    <source>
        <dbReference type="EMBL" id="QCD36798.1"/>
    </source>
</evidence>
<dbReference type="SUPFAM" id="SSF51445">
    <property type="entry name" value="(Trans)glycosidases"/>
    <property type="match status" value="1"/>
</dbReference>
<feature type="chain" id="PRO_5020455372" description="Beta-galactosidase" evidence="11">
    <location>
        <begin position="20"/>
        <end position="1025"/>
    </location>
</feature>
<evidence type="ECO:0000256" key="1">
    <source>
        <dbReference type="ARBA" id="ARBA00001412"/>
    </source>
</evidence>
<dbReference type="Gene3D" id="2.60.40.10">
    <property type="entry name" value="Immunoglobulins"/>
    <property type="match status" value="2"/>
</dbReference>
<dbReference type="InterPro" id="IPR006102">
    <property type="entry name" value="Ig-like_GH2"/>
</dbReference>
<dbReference type="EMBL" id="CP039393">
    <property type="protein sequence ID" value="QCD36798.1"/>
    <property type="molecule type" value="Genomic_DNA"/>
</dbReference>
<evidence type="ECO:0000256" key="7">
    <source>
        <dbReference type="ARBA" id="ARBA00022837"/>
    </source>
</evidence>
<dbReference type="Pfam" id="PF02837">
    <property type="entry name" value="Glyco_hydro_2_N"/>
    <property type="match status" value="1"/>
</dbReference>
<dbReference type="InterPro" id="IPR006101">
    <property type="entry name" value="Glyco_hydro_2"/>
</dbReference>
<keyword evidence="6 10" id="KW-0378">Hydrolase</keyword>
<sequence length="1025" mass="115622">MKKITATCLFAAVALAAGAKTPEWLDPEVNAVNRAPMHSSYFAFESVEDSNGDKASSDNYVSLNGKWKFNWVADADKRPTDFWKVNYDDSSWGQINVPGMWELNGYGDPIYVNNGYAWRNHFENNPPQVPEKDNHVGTYRKEIEIPADWKGKDVIAHFGSATSNISLWVNGKYVGYGEDSKLENEFDITPYIRPGQKNLITFQIFRWCDGTYLEDQDFFRFSGLARDSYLYARSKNRIQDIRVNADLTDDYRDGKLGVDIDVKGSGNITLELLNADNKVIKTETINNAKGNVKRTLDIPNPLKWSAEIPNLYTLRTTFSKNGKTLEVIPVNVGFRKIEIKNSQLLVNGQPVLFKGADRHELDPDGGYVVSLDRMLQDIQLMKELNINAVRTCHYPDDALWYDLCDKYGIYVVAEANIESHGMGYGDETLAKNPAYAKAHLERNQRHVQRNFNHPSIIVWSLGNEAGYGPNFEAAYDMVKAMDTSRPVQYEQARIDGKTDIFCPIYYPYEHSERYSQNDNYNKPLIQCEYAHAMGNSQGGFKEYWDLIRKYPKYQGGYIWDFVDQSIRWKDKNGTTIWAYGGDFNDYDANDQNFCDNGLISPDRIPNPHAYEVARIQQNILTTAAGEGKVSIFNENFFRDLSYVTLNWTLLHNGVPVKTGVIENLDVAPQKSREYAINYGPIGSTGEWLLNIDYSTKEREGLLPAGFVVAQEQIVLRPYASSIVRASAPAVTKIDDNAKSLVVNGLDFSLAVDKATGYINRYEVGGTSMLKDGASITPNFWRAPTDNDYGAGLQRRYRAWLNPEIKLTALNSEIKDGCAVITADYDMPSVKATLKLVYTVDGNGVVTVNEDMTATKDAKVANLFRFGMQMPMPASFETVEYYGRGPGENYIDRNNCTNLGIYRQTVTEQPYNYIRPQETGTRTDLRWWRVLNPAGNGIEVTAAEPFSASALHYTIESLDEGENKMQGHMPQVPVADLTNLCIDLKQMGLGCVNSWGALPRAEYMLPYGDYKFTYTITPVKGNVALD</sequence>
<dbReference type="InterPro" id="IPR036156">
    <property type="entry name" value="Beta-gal/glucu_dom_sf"/>
</dbReference>
<dbReference type="Proteomes" id="UP000297031">
    <property type="component" value="Chromosome"/>
</dbReference>
<dbReference type="SUPFAM" id="SSF49785">
    <property type="entry name" value="Galactose-binding domain-like"/>
    <property type="match status" value="1"/>
</dbReference>
<dbReference type="EC" id="3.2.1.23" evidence="5 10"/>
<keyword evidence="11" id="KW-0732">Signal</keyword>
<dbReference type="Pfam" id="PF02836">
    <property type="entry name" value="Glyco_hydro_2_C"/>
    <property type="match status" value="1"/>
</dbReference>
<organism evidence="13 14">
    <name type="scientific">Muribaculum gordoncarteri</name>
    <dbReference type="NCBI Taxonomy" id="2530390"/>
    <lineage>
        <taxon>Bacteria</taxon>
        <taxon>Pseudomonadati</taxon>
        <taxon>Bacteroidota</taxon>
        <taxon>Bacteroidia</taxon>
        <taxon>Bacteroidales</taxon>
        <taxon>Muribaculaceae</taxon>
        <taxon>Muribaculum</taxon>
    </lineage>
</organism>
<dbReference type="Gene3D" id="2.60.120.260">
    <property type="entry name" value="Galactose-binding domain-like"/>
    <property type="match status" value="1"/>
</dbReference>
<evidence type="ECO:0000313" key="14">
    <source>
        <dbReference type="Proteomes" id="UP000297031"/>
    </source>
</evidence>
<dbReference type="PROSITE" id="PS00719">
    <property type="entry name" value="GLYCOSYL_HYDROL_F2_1"/>
    <property type="match status" value="1"/>
</dbReference>
<evidence type="ECO:0000256" key="11">
    <source>
        <dbReference type="SAM" id="SignalP"/>
    </source>
</evidence>
<evidence type="ECO:0000256" key="5">
    <source>
        <dbReference type="ARBA" id="ARBA00012756"/>
    </source>
</evidence>
<dbReference type="SUPFAM" id="SSF49303">
    <property type="entry name" value="beta-Galactosidase/glucuronidase domain"/>
    <property type="match status" value="2"/>
</dbReference>
<protein>
    <recommendedName>
        <fullName evidence="5 10">Beta-galactosidase</fullName>
        <ecNumber evidence="5 10">3.2.1.23</ecNumber>
    </recommendedName>
    <alternativeName>
        <fullName evidence="9 10">Lactase</fullName>
    </alternativeName>
</protein>
<dbReference type="InterPro" id="IPR013783">
    <property type="entry name" value="Ig-like_fold"/>
</dbReference>
<keyword evidence="8 10" id="KW-0326">Glycosidase</keyword>
<dbReference type="FunFam" id="3.20.20.80:FF:000121">
    <property type="entry name" value="Beta-galactosidase"/>
    <property type="match status" value="1"/>
</dbReference>
<dbReference type="InterPro" id="IPR008979">
    <property type="entry name" value="Galactose-bd-like_sf"/>
</dbReference>
<dbReference type="RefSeq" id="WP_136411128.1">
    <property type="nucleotide sequence ID" value="NZ_CP039393.1"/>
</dbReference>
<dbReference type="PANTHER" id="PTHR46323:SF2">
    <property type="entry name" value="BETA-GALACTOSIDASE"/>
    <property type="match status" value="1"/>
</dbReference>
<name>A0A4V1D1Y2_9BACT</name>
<gene>
    <name evidence="13" type="ORF">E7746_13380</name>
</gene>
<dbReference type="PANTHER" id="PTHR46323">
    <property type="entry name" value="BETA-GALACTOSIDASE"/>
    <property type="match status" value="1"/>
</dbReference>
<dbReference type="InterPro" id="IPR006104">
    <property type="entry name" value="Glyco_hydro_2_N"/>
</dbReference>
<dbReference type="Pfam" id="PF02929">
    <property type="entry name" value="Bgal_small_N"/>
    <property type="match status" value="1"/>
</dbReference>
<comment type="similarity">
    <text evidence="3 10">Belongs to the glycosyl hydrolase 2 family.</text>
</comment>
<dbReference type="GO" id="GO:0005990">
    <property type="term" value="P:lactose catabolic process"/>
    <property type="evidence" value="ECO:0007669"/>
    <property type="project" value="TreeGrafter"/>
</dbReference>